<sequence>MIHVTTRRRLRRAIPALSLTTCAILLAACSGGGSGSSNPTAPGGKAVPGGRLIYGLAADADGFNPNKDSFAAQTYAMAGTVIEALTAIDASGNWRPNLAESFKPAEKYTQWTIKIRKGITFSTGEPLDAEVVKANLDAQKASPLTAAVLAPLRGIEVLDPHTVQVHLTTPWVGFPATLAAQVGMIIPKSSLADPAKASRQPVGTGPFVFRSYTPDNRFVVAKNPKYWRKGLPYLDQIEFRILPDNQTRAQTLEAGGLTAMATLRDTDIVKFGKLADQGGYRMYRVAGMSVPEFAFMLNTAVAPLDDLRVRRALAHATDRQAFIKTLRSGLTKAADGPWSPDSKWYVPGGYPAYDLNQAKALVGEYEGEKGPIRIELLSVPDPTSMQNAELAQDMWRKAGMDVTIRQADQPDLIQRALTGNFSATNWTQFIAPDPDGEYSWLHSRFAAPVGGLSINMPRLKDPQLSAALDAGRGNPDEAARKRAYATVQQRLRDQLPFLWIDHLTTSAVITKPQVRGLDQYTLPDGSMGKALSGTPTHRFDQIWISR</sequence>
<dbReference type="InterPro" id="IPR000914">
    <property type="entry name" value="SBP_5_dom"/>
</dbReference>
<gene>
    <name evidence="4" type="ORF">DPM19_33125</name>
</gene>
<organism evidence="4 5">
    <name type="scientific">Actinomadura craniellae</name>
    <dbReference type="NCBI Taxonomy" id="2231787"/>
    <lineage>
        <taxon>Bacteria</taxon>
        <taxon>Bacillati</taxon>
        <taxon>Actinomycetota</taxon>
        <taxon>Actinomycetes</taxon>
        <taxon>Streptosporangiales</taxon>
        <taxon>Thermomonosporaceae</taxon>
        <taxon>Actinomadura</taxon>
    </lineage>
</organism>
<protein>
    <recommendedName>
        <fullName evidence="3">Solute-binding protein family 5 domain-containing protein</fullName>
    </recommendedName>
</protein>
<evidence type="ECO:0000256" key="2">
    <source>
        <dbReference type="SAM" id="SignalP"/>
    </source>
</evidence>
<dbReference type="Pfam" id="PF00496">
    <property type="entry name" value="SBP_bac_5"/>
    <property type="match status" value="1"/>
</dbReference>
<keyword evidence="5" id="KW-1185">Reference proteome</keyword>
<dbReference type="GO" id="GO:0042597">
    <property type="term" value="C:periplasmic space"/>
    <property type="evidence" value="ECO:0007669"/>
    <property type="project" value="UniProtKB-ARBA"/>
</dbReference>
<dbReference type="PIRSF" id="PIRSF002741">
    <property type="entry name" value="MppA"/>
    <property type="match status" value="1"/>
</dbReference>
<accession>A0A365GW00</accession>
<dbReference type="GO" id="GO:0015833">
    <property type="term" value="P:peptide transport"/>
    <property type="evidence" value="ECO:0007669"/>
    <property type="project" value="TreeGrafter"/>
</dbReference>
<proteinExistence type="predicted"/>
<reference evidence="4 5" key="1">
    <citation type="submission" date="2018-06" db="EMBL/GenBank/DDBJ databases">
        <title>Actinomadura craniellae sp. nov. isolated from marine sponge Craniella sp.</title>
        <authorList>
            <person name="Li L."/>
            <person name="Xu Q.H."/>
            <person name="Lin H.W."/>
            <person name="Lu Y.H."/>
        </authorList>
    </citation>
    <scope>NUCLEOTIDE SEQUENCE [LARGE SCALE GENOMIC DNA]</scope>
    <source>
        <strain evidence="4 5">LHW63021</strain>
    </source>
</reference>
<name>A0A365GW00_9ACTN</name>
<evidence type="ECO:0000313" key="5">
    <source>
        <dbReference type="Proteomes" id="UP000251891"/>
    </source>
</evidence>
<dbReference type="Gene3D" id="3.10.105.10">
    <property type="entry name" value="Dipeptide-binding Protein, Domain 3"/>
    <property type="match status" value="1"/>
</dbReference>
<dbReference type="Proteomes" id="UP000251891">
    <property type="component" value="Unassembled WGS sequence"/>
</dbReference>
<dbReference type="Gene3D" id="3.40.190.10">
    <property type="entry name" value="Periplasmic binding protein-like II"/>
    <property type="match status" value="1"/>
</dbReference>
<dbReference type="PANTHER" id="PTHR30290">
    <property type="entry name" value="PERIPLASMIC BINDING COMPONENT OF ABC TRANSPORTER"/>
    <property type="match status" value="1"/>
</dbReference>
<feature type="domain" description="Solute-binding protein family 5" evidence="3">
    <location>
        <begin position="94"/>
        <end position="441"/>
    </location>
</feature>
<dbReference type="EMBL" id="QLYX01000023">
    <property type="protein sequence ID" value="RAY10975.1"/>
    <property type="molecule type" value="Genomic_DNA"/>
</dbReference>
<evidence type="ECO:0000313" key="4">
    <source>
        <dbReference type="EMBL" id="RAY10975.1"/>
    </source>
</evidence>
<dbReference type="InterPro" id="IPR039424">
    <property type="entry name" value="SBP_5"/>
</dbReference>
<dbReference type="SUPFAM" id="SSF53850">
    <property type="entry name" value="Periplasmic binding protein-like II"/>
    <property type="match status" value="1"/>
</dbReference>
<dbReference type="InterPro" id="IPR030678">
    <property type="entry name" value="Peptide/Ni-bd"/>
</dbReference>
<evidence type="ECO:0000256" key="1">
    <source>
        <dbReference type="ARBA" id="ARBA00022729"/>
    </source>
</evidence>
<feature type="chain" id="PRO_5016793179" description="Solute-binding protein family 5 domain-containing protein" evidence="2">
    <location>
        <begin position="28"/>
        <end position="546"/>
    </location>
</feature>
<keyword evidence="1 2" id="KW-0732">Signal</keyword>
<comment type="caution">
    <text evidence="4">The sequence shown here is derived from an EMBL/GenBank/DDBJ whole genome shotgun (WGS) entry which is preliminary data.</text>
</comment>
<dbReference type="PROSITE" id="PS51257">
    <property type="entry name" value="PROKAR_LIPOPROTEIN"/>
    <property type="match status" value="1"/>
</dbReference>
<dbReference type="PANTHER" id="PTHR30290:SF38">
    <property type="entry name" value="D,D-DIPEPTIDE-BINDING PERIPLASMIC PROTEIN DDPA-RELATED"/>
    <property type="match status" value="1"/>
</dbReference>
<dbReference type="AlphaFoldDB" id="A0A365GW00"/>
<dbReference type="GO" id="GO:0043190">
    <property type="term" value="C:ATP-binding cassette (ABC) transporter complex"/>
    <property type="evidence" value="ECO:0007669"/>
    <property type="project" value="InterPro"/>
</dbReference>
<dbReference type="GO" id="GO:1904680">
    <property type="term" value="F:peptide transmembrane transporter activity"/>
    <property type="evidence" value="ECO:0007669"/>
    <property type="project" value="TreeGrafter"/>
</dbReference>
<feature type="signal peptide" evidence="2">
    <location>
        <begin position="1"/>
        <end position="27"/>
    </location>
</feature>
<evidence type="ECO:0000259" key="3">
    <source>
        <dbReference type="Pfam" id="PF00496"/>
    </source>
</evidence>